<feature type="binding site" evidence="5">
    <location>
        <position position="87"/>
    </location>
    <ligand>
        <name>Mg(2+)</name>
        <dbReference type="ChEBI" id="CHEBI:18420"/>
        <label>1</label>
        <note>catalytic</note>
    </ligand>
</feature>
<accession>A0A2P5T1V3</accession>
<comment type="function">
    <text evidence="4">Converts adenosine-3',5'-bisphosphate (PAP) to AMP.</text>
</comment>
<dbReference type="Gene3D" id="3.30.540.10">
    <property type="entry name" value="Fructose-1,6-Bisphosphatase, subunit A, domain 1"/>
    <property type="match status" value="1"/>
</dbReference>
<dbReference type="GO" id="GO:0005886">
    <property type="term" value="C:plasma membrane"/>
    <property type="evidence" value="ECO:0007669"/>
    <property type="project" value="UniProtKB-SubCell"/>
</dbReference>
<dbReference type="NCBIfam" id="TIGR01331">
    <property type="entry name" value="bisphos_cysQ"/>
    <property type="match status" value="1"/>
</dbReference>
<evidence type="ECO:0000256" key="2">
    <source>
        <dbReference type="ARBA" id="ARBA00022723"/>
    </source>
</evidence>
<evidence type="ECO:0000313" key="6">
    <source>
        <dbReference type="EMBL" id="PPI88571.1"/>
    </source>
</evidence>
<dbReference type="InterPro" id="IPR050725">
    <property type="entry name" value="CysQ/Inositol_MonoPase"/>
</dbReference>
<feature type="binding site" evidence="4">
    <location>
        <position position="86"/>
    </location>
    <ligand>
        <name>Mg(2+)</name>
        <dbReference type="ChEBI" id="CHEBI:18420"/>
        <label>1</label>
    </ligand>
</feature>
<reference evidence="6 7" key="1">
    <citation type="journal article" date="2018" name="Genome Biol. Evol.">
        <title>Cladogenesis and Genomic Streamlining in Extracellular Endosymbionts of Tropical Stink Bugs.</title>
        <authorList>
            <person name="Otero-Bravo A."/>
            <person name="Goffredi S."/>
            <person name="Sabree Z.L."/>
        </authorList>
    </citation>
    <scope>NUCLEOTIDE SEQUENCE [LARGE SCALE GENOMIC DNA]</scope>
    <source>
        <strain evidence="6 7">SoEO</strain>
    </source>
</reference>
<feature type="binding site" evidence="5">
    <location>
        <position position="86"/>
    </location>
    <ligand>
        <name>Mg(2+)</name>
        <dbReference type="ChEBI" id="CHEBI:18420"/>
        <label>1</label>
        <note>catalytic</note>
    </ligand>
</feature>
<comment type="catalytic activity">
    <reaction evidence="1 4">
        <text>adenosine 3',5'-bisphosphate + H2O = AMP + phosphate</text>
        <dbReference type="Rhea" id="RHEA:10040"/>
        <dbReference type="ChEBI" id="CHEBI:15377"/>
        <dbReference type="ChEBI" id="CHEBI:43474"/>
        <dbReference type="ChEBI" id="CHEBI:58343"/>
        <dbReference type="ChEBI" id="CHEBI:456215"/>
        <dbReference type="EC" id="3.1.3.7"/>
    </reaction>
</comment>
<keyword evidence="4" id="KW-1003">Cell membrane</keyword>
<keyword evidence="4" id="KW-0378">Hydrolase</keyword>
<feature type="binding site" evidence="4">
    <location>
        <position position="65"/>
    </location>
    <ligand>
        <name>substrate</name>
    </ligand>
</feature>
<comment type="cofactor">
    <cofactor evidence="4 5">
        <name>Mg(2+)</name>
        <dbReference type="ChEBI" id="CHEBI:18420"/>
    </cofactor>
</comment>
<evidence type="ECO:0000256" key="5">
    <source>
        <dbReference type="PIRSR" id="PIRSR600760-2"/>
    </source>
</evidence>
<feature type="binding site" evidence="4">
    <location>
        <begin position="86"/>
        <end position="89"/>
    </location>
    <ligand>
        <name>substrate</name>
    </ligand>
</feature>
<feature type="binding site" evidence="4">
    <location>
        <position position="84"/>
    </location>
    <ligand>
        <name>Mg(2+)</name>
        <dbReference type="ChEBI" id="CHEBI:18420"/>
        <label>1</label>
    </ligand>
</feature>
<comment type="subcellular location">
    <subcellularLocation>
        <location evidence="4">Cell inner membrane</location>
        <topology evidence="4">Peripheral membrane protein</topology>
        <orientation evidence="4">Cytoplasmic side</orientation>
    </subcellularLocation>
</comment>
<dbReference type="PROSITE" id="PS00629">
    <property type="entry name" value="IMP_1"/>
    <property type="match status" value="1"/>
</dbReference>
<dbReference type="RefSeq" id="WP_136132612.1">
    <property type="nucleotide sequence ID" value="NZ_PDKR01000003.1"/>
</dbReference>
<keyword evidence="4" id="KW-0997">Cell inner membrane</keyword>
<organism evidence="6 7">
    <name type="scientific">Candidatus Pantoea edessiphila</name>
    <dbReference type="NCBI Taxonomy" id="2044610"/>
    <lineage>
        <taxon>Bacteria</taxon>
        <taxon>Pseudomonadati</taxon>
        <taxon>Pseudomonadota</taxon>
        <taxon>Gammaproteobacteria</taxon>
        <taxon>Enterobacterales</taxon>
        <taxon>Erwiniaceae</taxon>
        <taxon>Pantoea</taxon>
    </lineage>
</organism>
<dbReference type="PANTHER" id="PTHR43028:SF5">
    <property type="entry name" value="3'(2'),5'-BISPHOSPHATE NUCLEOTIDASE 1"/>
    <property type="match status" value="1"/>
</dbReference>
<dbReference type="InterPro" id="IPR006240">
    <property type="entry name" value="CysQ"/>
</dbReference>
<dbReference type="EMBL" id="PDKR01000003">
    <property type="protein sequence ID" value="PPI88571.1"/>
    <property type="molecule type" value="Genomic_DNA"/>
</dbReference>
<sequence>MLKNICVLAKSAGDAVMNIYSNNNMNYYIYHKFDKSPVTVADIISHNIIIKGLNNILPKIPILSEENLYPWEIRKNWENYWLVDPLDGTKEFIKHNNEFTINIALIKQGNPILGVVYAPALKTMYYADVLKRKAWKEKNNRIEQIHSCCIYPPSVLISRSHNLNNINEMNKFLLSFNNYRIIEIGSSLKFCLIAEGKAQFYPRFNPTSIWDTGAGHAIILASGAYIKDLQGVTLNYLPKKSLINPKFLVSV</sequence>
<dbReference type="EC" id="3.1.3.7" evidence="4"/>
<evidence type="ECO:0000256" key="4">
    <source>
        <dbReference type="HAMAP-Rule" id="MF_02095"/>
    </source>
</evidence>
<feature type="binding site" evidence="4">
    <location>
        <position position="84"/>
    </location>
    <ligand>
        <name>Mg(2+)</name>
        <dbReference type="ChEBI" id="CHEBI:18420"/>
        <label>2</label>
    </ligand>
</feature>
<dbReference type="PANTHER" id="PTHR43028">
    <property type="entry name" value="3'(2'),5'-BISPHOSPHATE NUCLEOTIDASE 1"/>
    <property type="match status" value="1"/>
</dbReference>
<feature type="binding site" evidence="4">
    <location>
        <position position="87"/>
    </location>
    <ligand>
        <name>Mg(2+)</name>
        <dbReference type="ChEBI" id="CHEBI:18420"/>
        <label>2</label>
    </ligand>
</feature>
<dbReference type="GO" id="GO:0000103">
    <property type="term" value="P:sulfate assimilation"/>
    <property type="evidence" value="ECO:0007669"/>
    <property type="project" value="TreeGrafter"/>
</dbReference>
<gene>
    <name evidence="4 6" type="primary">cysQ</name>
    <name evidence="6" type="ORF">CRV09_02285</name>
</gene>
<evidence type="ECO:0000313" key="7">
    <source>
        <dbReference type="Proteomes" id="UP000295937"/>
    </source>
</evidence>
<dbReference type="OrthoDB" id="9785695at2"/>
<evidence type="ECO:0000256" key="3">
    <source>
        <dbReference type="ARBA" id="ARBA00022842"/>
    </source>
</evidence>
<name>A0A2P5T1V3_9GAMM</name>
<comment type="similarity">
    <text evidence="4">Belongs to the inositol monophosphatase superfamily. CysQ family.</text>
</comment>
<dbReference type="AlphaFoldDB" id="A0A2P5T1V3"/>
<dbReference type="GO" id="GO:0008441">
    <property type="term" value="F:3'(2'),5'-bisphosphate nucleotidase activity"/>
    <property type="evidence" value="ECO:0007669"/>
    <property type="project" value="UniProtKB-UniRule"/>
</dbReference>
<dbReference type="Proteomes" id="UP000295937">
    <property type="component" value="Unassembled WGS sequence"/>
</dbReference>
<keyword evidence="3 4" id="KW-0460">Magnesium</keyword>
<dbReference type="InterPro" id="IPR020583">
    <property type="entry name" value="Inositol_monoP_metal-BS"/>
</dbReference>
<dbReference type="GO" id="GO:0000287">
    <property type="term" value="F:magnesium ion binding"/>
    <property type="evidence" value="ECO:0007669"/>
    <property type="project" value="UniProtKB-UniRule"/>
</dbReference>
<proteinExistence type="inferred from homology"/>
<feature type="binding site" evidence="5">
    <location>
        <position position="84"/>
    </location>
    <ligand>
        <name>Mg(2+)</name>
        <dbReference type="ChEBI" id="CHEBI:18420"/>
        <label>1</label>
        <note>catalytic</note>
    </ligand>
</feature>
<dbReference type="CDD" id="cd01638">
    <property type="entry name" value="CysQ"/>
    <property type="match status" value="1"/>
</dbReference>
<protein>
    <recommendedName>
        <fullName evidence="4">3'(2'),5'-bisphosphate nucleotidase CysQ</fullName>
        <ecNumber evidence="4">3.1.3.7</ecNumber>
    </recommendedName>
    <alternativeName>
        <fullName evidence="4">3'(2'),5-bisphosphonucleoside 3'(2')-phosphohydrolase</fullName>
    </alternativeName>
    <alternativeName>
        <fullName evidence="4">3'-phosphoadenosine 5'-phosphate phosphatase</fullName>
        <shortName evidence="4">PAP phosphatase</shortName>
    </alternativeName>
</protein>
<feature type="binding site" evidence="4">
    <location>
        <position position="211"/>
    </location>
    <ligand>
        <name>Mg(2+)</name>
        <dbReference type="ChEBI" id="CHEBI:18420"/>
        <label>2</label>
    </ligand>
</feature>
<feature type="binding site" evidence="5">
    <location>
        <position position="211"/>
    </location>
    <ligand>
        <name>Mg(2+)</name>
        <dbReference type="ChEBI" id="CHEBI:18420"/>
        <label>1</label>
        <note>catalytic</note>
    </ligand>
</feature>
<dbReference type="InterPro" id="IPR000760">
    <property type="entry name" value="Inositol_monophosphatase-like"/>
</dbReference>
<feature type="binding site" evidence="5">
    <location>
        <position position="65"/>
    </location>
    <ligand>
        <name>Mg(2+)</name>
        <dbReference type="ChEBI" id="CHEBI:18420"/>
        <label>1</label>
        <note>catalytic</note>
    </ligand>
</feature>
<comment type="caution">
    <text evidence="6">The sequence shown here is derived from an EMBL/GenBank/DDBJ whole genome shotgun (WGS) entry which is preliminary data.</text>
</comment>
<dbReference type="GO" id="GO:0050427">
    <property type="term" value="P:3'-phosphoadenosine 5'-phosphosulfate metabolic process"/>
    <property type="evidence" value="ECO:0007669"/>
    <property type="project" value="TreeGrafter"/>
</dbReference>
<feature type="binding site" evidence="4">
    <location>
        <position position="65"/>
    </location>
    <ligand>
        <name>Mg(2+)</name>
        <dbReference type="ChEBI" id="CHEBI:18420"/>
        <label>1</label>
    </ligand>
</feature>
<dbReference type="Gene3D" id="3.40.190.80">
    <property type="match status" value="1"/>
</dbReference>
<feature type="binding site" evidence="4">
    <location>
        <position position="211"/>
    </location>
    <ligand>
        <name>substrate</name>
    </ligand>
</feature>
<evidence type="ECO:0000256" key="1">
    <source>
        <dbReference type="ARBA" id="ARBA00001625"/>
    </source>
</evidence>
<dbReference type="HAMAP" id="MF_02095">
    <property type="entry name" value="CysQ"/>
    <property type="match status" value="1"/>
</dbReference>
<dbReference type="SUPFAM" id="SSF56655">
    <property type="entry name" value="Carbohydrate phosphatase"/>
    <property type="match status" value="1"/>
</dbReference>
<keyword evidence="4" id="KW-0472">Membrane</keyword>
<keyword evidence="2 4" id="KW-0479">Metal-binding</keyword>
<dbReference type="Pfam" id="PF00459">
    <property type="entry name" value="Inositol_P"/>
    <property type="match status" value="1"/>
</dbReference>